<evidence type="ECO:0000256" key="6">
    <source>
        <dbReference type="ARBA" id="ARBA00022525"/>
    </source>
</evidence>
<dbReference type="PROSITE" id="PS00079">
    <property type="entry name" value="MULTICOPPER_OXIDASE1"/>
    <property type="match status" value="1"/>
</dbReference>
<keyword evidence="7 14" id="KW-0479">Metal-binding</keyword>
<evidence type="ECO:0000256" key="7">
    <source>
        <dbReference type="ARBA" id="ARBA00022723"/>
    </source>
</evidence>
<dbReference type="GO" id="GO:0048046">
    <property type="term" value="C:apoplast"/>
    <property type="evidence" value="ECO:0007669"/>
    <property type="project" value="UniProtKB-SubCell"/>
</dbReference>
<evidence type="ECO:0000259" key="15">
    <source>
        <dbReference type="Pfam" id="PF00394"/>
    </source>
</evidence>
<dbReference type="NCBIfam" id="TIGR03389">
    <property type="entry name" value="laccase"/>
    <property type="match status" value="1"/>
</dbReference>
<dbReference type="GO" id="GO:0005507">
    <property type="term" value="F:copper ion binding"/>
    <property type="evidence" value="ECO:0007669"/>
    <property type="project" value="InterPro"/>
</dbReference>
<dbReference type="InterPro" id="IPR033138">
    <property type="entry name" value="Cu_oxidase_CS"/>
</dbReference>
<keyword evidence="12" id="KW-0325">Glycoprotein</keyword>
<dbReference type="InterPro" id="IPR017761">
    <property type="entry name" value="Laccase"/>
</dbReference>
<evidence type="ECO:0000256" key="10">
    <source>
        <dbReference type="ARBA" id="ARBA00023002"/>
    </source>
</evidence>
<dbReference type="PANTHER" id="PTHR11709:SF474">
    <property type="entry name" value="LACCASE"/>
    <property type="match status" value="1"/>
</dbReference>
<keyword evidence="19" id="KW-1185">Reference proteome</keyword>
<evidence type="ECO:0000256" key="13">
    <source>
        <dbReference type="ARBA" id="ARBA00023185"/>
    </source>
</evidence>
<dbReference type="InterPro" id="IPR002355">
    <property type="entry name" value="Cu_oxidase_Cu_BS"/>
</dbReference>
<evidence type="ECO:0000259" key="16">
    <source>
        <dbReference type="Pfam" id="PF07731"/>
    </source>
</evidence>
<dbReference type="FunFam" id="2.60.40.420:FF:000049">
    <property type="entry name" value="Laccase"/>
    <property type="match status" value="1"/>
</dbReference>
<keyword evidence="6 14" id="KW-0964">Secreted</keyword>
<evidence type="ECO:0000256" key="2">
    <source>
        <dbReference type="ARBA" id="ARBA00004271"/>
    </source>
</evidence>
<evidence type="ECO:0000259" key="17">
    <source>
        <dbReference type="Pfam" id="PF07732"/>
    </source>
</evidence>
<dbReference type="InterPro" id="IPR045087">
    <property type="entry name" value="Cu-oxidase_fam"/>
</dbReference>
<evidence type="ECO:0000256" key="11">
    <source>
        <dbReference type="ARBA" id="ARBA00023008"/>
    </source>
</evidence>
<keyword evidence="13 14" id="KW-0439">Lignin degradation</keyword>
<dbReference type="Pfam" id="PF00394">
    <property type="entry name" value="Cu-oxidase"/>
    <property type="match status" value="1"/>
</dbReference>
<dbReference type="Pfam" id="PF07731">
    <property type="entry name" value="Cu-oxidase_2"/>
    <property type="match status" value="1"/>
</dbReference>
<dbReference type="InterPro" id="IPR034285">
    <property type="entry name" value="CuRO_2_LCC"/>
</dbReference>
<comment type="function">
    <text evidence="14">Lignin degradation and detoxification of lignin-derived products.</text>
</comment>
<evidence type="ECO:0000256" key="9">
    <source>
        <dbReference type="ARBA" id="ARBA00022737"/>
    </source>
</evidence>
<keyword evidence="9 14" id="KW-0677">Repeat</keyword>
<dbReference type="PROSITE" id="PS00080">
    <property type="entry name" value="MULTICOPPER_OXIDASE2"/>
    <property type="match status" value="1"/>
</dbReference>
<organism evidence="18 19">
    <name type="scientific">Pisum sativum</name>
    <name type="common">Garden pea</name>
    <name type="synonym">Lathyrus oleraceus</name>
    <dbReference type="NCBI Taxonomy" id="3888"/>
    <lineage>
        <taxon>Eukaryota</taxon>
        <taxon>Viridiplantae</taxon>
        <taxon>Streptophyta</taxon>
        <taxon>Embryophyta</taxon>
        <taxon>Tracheophyta</taxon>
        <taxon>Spermatophyta</taxon>
        <taxon>Magnoliopsida</taxon>
        <taxon>eudicotyledons</taxon>
        <taxon>Gunneridae</taxon>
        <taxon>Pentapetalae</taxon>
        <taxon>rosids</taxon>
        <taxon>fabids</taxon>
        <taxon>Fabales</taxon>
        <taxon>Fabaceae</taxon>
        <taxon>Papilionoideae</taxon>
        <taxon>50 kb inversion clade</taxon>
        <taxon>NPAAA clade</taxon>
        <taxon>Hologalegina</taxon>
        <taxon>IRL clade</taxon>
        <taxon>Fabeae</taxon>
        <taxon>Lathyrus</taxon>
    </lineage>
</organism>
<dbReference type="FunFam" id="2.60.40.420:FF:000053">
    <property type="entry name" value="Laccase"/>
    <property type="match status" value="1"/>
</dbReference>
<keyword evidence="11 14" id="KW-0186">Copper</keyword>
<proteinExistence type="inferred from homology"/>
<protein>
    <recommendedName>
        <fullName evidence="4 14">Laccase</fullName>
        <ecNumber evidence="4 14">1.10.3.2</ecNumber>
    </recommendedName>
    <alternativeName>
        <fullName evidence="14">Benzenediol:oxygen oxidoreductase</fullName>
    </alternativeName>
    <alternativeName>
        <fullName evidence="14">Diphenol oxidase</fullName>
    </alternativeName>
    <alternativeName>
        <fullName evidence="14">Urishiol oxidase</fullName>
    </alternativeName>
</protein>
<keyword evidence="10 14" id="KW-0560">Oxidoreductase</keyword>
<reference evidence="18 19" key="1">
    <citation type="journal article" date="2022" name="Nat. Genet.">
        <title>Improved pea reference genome and pan-genome highlight genomic features and evolutionary characteristics.</title>
        <authorList>
            <person name="Yang T."/>
            <person name="Liu R."/>
            <person name="Luo Y."/>
            <person name="Hu S."/>
            <person name="Wang D."/>
            <person name="Wang C."/>
            <person name="Pandey M.K."/>
            <person name="Ge S."/>
            <person name="Xu Q."/>
            <person name="Li N."/>
            <person name="Li G."/>
            <person name="Huang Y."/>
            <person name="Saxena R.K."/>
            <person name="Ji Y."/>
            <person name="Li M."/>
            <person name="Yan X."/>
            <person name="He Y."/>
            <person name="Liu Y."/>
            <person name="Wang X."/>
            <person name="Xiang C."/>
            <person name="Varshney R.K."/>
            <person name="Ding H."/>
            <person name="Gao S."/>
            <person name="Zong X."/>
        </authorList>
    </citation>
    <scope>NUCLEOTIDE SEQUENCE [LARGE SCALE GENOMIC DNA]</scope>
    <source>
        <strain evidence="18 19">cv. Zhongwan 6</strain>
    </source>
</reference>
<comment type="catalytic activity">
    <reaction evidence="1 14">
        <text>4 hydroquinone + O2 = 4 benzosemiquinone + 2 H2O</text>
        <dbReference type="Rhea" id="RHEA:11276"/>
        <dbReference type="ChEBI" id="CHEBI:15377"/>
        <dbReference type="ChEBI" id="CHEBI:15379"/>
        <dbReference type="ChEBI" id="CHEBI:17594"/>
        <dbReference type="ChEBI" id="CHEBI:17977"/>
        <dbReference type="EC" id="1.10.3.2"/>
    </reaction>
</comment>
<name>A0A9D4Y448_PEA</name>
<dbReference type="InterPro" id="IPR034289">
    <property type="entry name" value="CuRO_3_LCC"/>
</dbReference>
<comment type="caution">
    <text evidence="18">The sequence shown here is derived from an EMBL/GenBank/DDBJ whole genome shotgun (WGS) entry which is preliminary data.</text>
</comment>
<accession>A0A9D4Y448</accession>
<evidence type="ECO:0000313" key="18">
    <source>
        <dbReference type="EMBL" id="KAI5429931.1"/>
    </source>
</evidence>
<dbReference type="Gene3D" id="2.60.40.420">
    <property type="entry name" value="Cupredoxins - blue copper proteins"/>
    <property type="match status" value="3"/>
</dbReference>
<dbReference type="EMBL" id="JAMSHJ010000003">
    <property type="protein sequence ID" value="KAI5429931.1"/>
    <property type="molecule type" value="Genomic_DNA"/>
</dbReference>
<comment type="cofactor">
    <cofactor evidence="14">
        <name>Cu cation</name>
        <dbReference type="ChEBI" id="CHEBI:23378"/>
    </cofactor>
    <text evidence="14">Binds 4 Cu cations per monomer.</text>
</comment>
<dbReference type="SUPFAM" id="SSF49503">
    <property type="entry name" value="Cupredoxins"/>
    <property type="match status" value="3"/>
</dbReference>
<feature type="domain" description="Plastocyanin-like" evidence="16">
    <location>
        <begin position="677"/>
        <end position="804"/>
    </location>
</feature>
<comment type="similarity">
    <text evidence="3 14">Belongs to the multicopper oxidase family.</text>
</comment>
<dbReference type="GO" id="GO:0052716">
    <property type="term" value="F:hydroquinone:oxygen oxidoreductase activity"/>
    <property type="evidence" value="ECO:0007669"/>
    <property type="project" value="UniProtKB-EC"/>
</dbReference>
<evidence type="ECO:0000256" key="4">
    <source>
        <dbReference type="ARBA" id="ARBA00012297"/>
    </source>
</evidence>
<dbReference type="InterPro" id="IPR008972">
    <property type="entry name" value="Cupredoxin"/>
</dbReference>
<dbReference type="PANTHER" id="PTHR11709">
    <property type="entry name" value="MULTI-COPPER OXIDASE"/>
    <property type="match status" value="1"/>
</dbReference>
<evidence type="ECO:0000256" key="1">
    <source>
        <dbReference type="ARBA" id="ARBA00000349"/>
    </source>
</evidence>
<dbReference type="Pfam" id="PF07732">
    <property type="entry name" value="Cu-oxidase_3"/>
    <property type="match status" value="1"/>
</dbReference>
<dbReference type="EC" id="1.10.3.2" evidence="4 14"/>
<feature type="domain" description="Plastocyanin-like" evidence="17">
    <location>
        <begin position="287"/>
        <end position="401"/>
    </location>
</feature>
<comment type="subcellular location">
    <subcellularLocation>
        <location evidence="2 14">Secreted</location>
        <location evidence="2 14">Extracellular space</location>
        <location evidence="2 14">Apoplast</location>
    </subcellularLocation>
</comment>
<dbReference type="AlphaFoldDB" id="A0A9D4Y448"/>
<sequence length="822" mass="91827">MVAEKLRGPHQSLLKHQPFSLRLSPKVSSGYLSKSWTDQWVPSLFRYESDNTTSLLGCASDKTISSLPCVSDITTSVMCRASVTNNLINMLRFRYSSVLIVRAASEILHWLGNVEGFICSCFHDIGIHRDNSYQRRIKAAAVYKSLRHKIAFDIYIFYLLWSNVLALCQLKDNPLPINDFETTASYPCSNISGVRLIIRCIVHFRNIYKFYLTAWTWGAKRLSAVTGHSCARYNDNADIHLRVQLVLSFWYLSSHHCRLACCYLRFATTFAFWTGFGSPFPLFVLSIRHQNVTRLCHKKSMVTVNGKFPGPRIVAREGDRLVITVVNHVQNNISIHWHGIRQLQSGWADGPAYVTQCPIQTGQRYVYNYTIKGQRGTLFWHAHISWLRSTLYGPLIILPKKNVQYPFAKPHKEVPIIFGEWFNGDTEAIIAQALQTGGGPNVSDAYTINGLPGPLIIVRLKVKPGKTYLLRFINAALNDELFFSIANHTLTVVEADAVYVKPFETDTILIAPGQTTNVLLKTKPYFPNATFLMLARPYATGLGTFDNSTVAGIVEYETTIITQSSNSSLKNLPLFKPVLPQLNDTSFATNFSNKLHSLANSQFPANVPQKVDKHFFFTVGVGTNPCNTNQTCQGPNGTMFAASVNNVSYTMPTTALLQAHYFGQSNGVYTPDFPTTPLNPFNYTGTPPNNTMVGNGTKVVVLPFNTSVELVLQDTSILGVESHPLHLHGFNFFVVGQGFGNYDSNKDPQNFNLVDPVERNTVGVPSGGWVAIRFLADNPGAWFMHCHLEVHTSWGLKMAWIVLDGKLPNQKVLPPPADLPKC</sequence>
<dbReference type="GO" id="GO:0046274">
    <property type="term" value="P:lignin catabolic process"/>
    <property type="evidence" value="ECO:0007669"/>
    <property type="project" value="UniProtKB-KW"/>
</dbReference>
<evidence type="ECO:0000256" key="3">
    <source>
        <dbReference type="ARBA" id="ARBA00010609"/>
    </source>
</evidence>
<evidence type="ECO:0000256" key="5">
    <source>
        <dbReference type="ARBA" id="ARBA00022523"/>
    </source>
</evidence>
<evidence type="ECO:0000256" key="14">
    <source>
        <dbReference type="RuleBase" id="RU361119"/>
    </source>
</evidence>
<evidence type="ECO:0000256" key="12">
    <source>
        <dbReference type="ARBA" id="ARBA00023180"/>
    </source>
</evidence>
<dbReference type="InterPro" id="IPR034288">
    <property type="entry name" value="CuRO_1_LCC"/>
</dbReference>
<dbReference type="CDD" id="cd13897">
    <property type="entry name" value="CuRO_3_LCC_plant"/>
    <property type="match status" value="1"/>
</dbReference>
<dbReference type="CDD" id="cd13875">
    <property type="entry name" value="CuRO_2_LCC_plant"/>
    <property type="match status" value="1"/>
</dbReference>
<evidence type="ECO:0000313" key="19">
    <source>
        <dbReference type="Proteomes" id="UP001058974"/>
    </source>
</evidence>
<dbReference type="CDD" id="cd13849">
    <property type="entry name" value="CuRO_1_LCC_plant"/>
    <property type="match status" value="1"/>
</dbReference>
<dbReference type="FunFam" id="2.60.40.420:FF:000062">
    <property type="entry name" value="Laccase"/>
    <property type="match status" value="1"/>
</dbReference>
<dbReference type="Gramene" id="Psat03G0449600-T1">
    <property type="protein sequence ID" value="KAI5429931.1"/>
    <property type="gene ID" value="KIW84_034496"/>
</dbReference>
<dbReference type="InterPro" id="IPR011707">
    <property type="entry name" value="Cu-oxidase-like_N"/>
</dbReference>
<evidence type="ECO:0000256" key="8">
    <source>
        <dbReference type="ARBA" id="ARBA00022729"/>
    </source>
</evidence>
<keyword evidence="5 14" id="KW-0052">Apoplast</keyword>
<dbReference type="InterPro" id="IPR011706">
    <property type="entry name" value="Cu-oxidase_C"/>
</dbReference>
<gene>
    <name evidence="18" type="ORF">KIW84_034496</name>
</gene>
<dbReference type="Proteomes" id="UP001058974">
    <property type="component" value="Chromosome 3"/>
</dbReference>
<keyword evidence="8" id="KW-0732">Signal</keyword>
<dbReference type="InterPro" id="IPR001117">
    <property type="entry name" value="Cu-oxidase_2nd"/>
</dbReference>
<feature type="domain" description="Plastocyanin-like" evidence="15">
    <location>
        <begin position="413"/>
        <end position="557"/>
    </location>
</feature>